<sequence>MEKKNHSEEMITGDATKNGTQTPTTYSSLIWPAKLTMFPTNHLISVHVAVKIPAPDRPYLQSMLLTNLFPVFESLSDYPNLVRSCNLCFNIDAYQLICW</sequence>
<dbReference type="EMBL" id="JBBPBN010000008">
    <property type="protein sequence ID" value="KAK9033171.1"/>
    <property type="molecule type" value="Genomic_DNA"/>
</dbReference>
<protein>
    <submittedName>
        <fullName evidence="1">Uncharacterized protein</fullName>
    </submittedName>
</protein>
<dbReference type="Proteomes" id="UP001396334">
    <property type="component" value="Unassembled WGS sequence"/>
</dbReference>
<accession>A0ABR2T785</accession>
<organism evidence="1 2">
    <name type="scientific">Hibiscus sabdariffa</name>
    <name type="common">roselle</name>
    <dbReference type="NCBI Taxonomy" id="183260"/>
    <lineage>
        <taxon>Eukaryota</taxon>
        <taxon>Viridiplantae</taxon>
        <taxon>Streptophyta</taxon>
        <taxon>Embryophyta</taxon>
        <taxon>Tracheophyta</taxon>
        <taxon>Spermatophyta</taxon>
        <taxon>Magnoliopsida</taxon>
        <taxon>eudicotyledons</taxon>
        <taxon>Gunneridae</taxon>
        <taxon>Pentapetalae</taxon>
        <taxon>rosids</taxon>
        <taxon>malvids</taxon>
        <taxon>Malvales</taxon>
        <taxon>Malvaceae</taxon>
        <taxon>Malvoideae</taxon>
        <taxon>Hibiscus</taxon>
    </lineage>
</organism>
<evidence type="ECO:0000313" key="1">
    <source>
        <dbReference type="EMBL" id="KAK9033171.1"/>
    </source>
</evidence>
<proteinExistence type="predicted"/>
<name>A0ABR2T785_9ROSI</name>
<comment type="caution">
    <text evidence="1">The sequence shown here is derived from an EMBL/GenBank/DDBJ whole genome shotgun (WGS) entry which is preliminary data.</text>
</comment>
<evidence type="ECO:0000313" key="2">
    <source>
        <dbReference type="Proteomes" id="UP001396334"/>
    </source>
</evidence>
<gene>
    <name evidence="1" type="ORF">V6N11_018208</name>
</gene>
<keyword evidence="2" id="KW-1185">Reference proteome</keyword>
<reference evidence="1 2" key="1">
    <citation type="journal article" date="2024" name="G3 (Bethesda)">
        <title>Genome assembly of Hibiscus sabdariffa L. provides insights into metabolisms of medicinal natural products.</title>
        <authorList>
            <person name="Kim T."/>
        </authorList>
    </citation>
    <scope>NUCLEOTIDE SEQUENCE [LARGE SCALE GENOMIC DNA]</scope>
    <source>
        <strain evidence="1">TK-2024</strain>
        <tissue evidence="1">Old leaves</tissue>
    </source>
</reference>